<dbReference type="InterPro" id="IPR050464">
    <property type="entry name" value="Zeta_carotene_desat/Oxidored"/>
</dbReference>
<dbReference type="RefSeq" id="WP_190205395.1">
    <property type="nucleotide sequence ID" value="NZ_BNBI01000007.1"/>
</dbReference>
<dbReference type="PROSITE" id="PS51257">
    <property type="entry name" value="PROKAR_LIPOPROTEIN"/>
    <property type="match status" value="1"/>
</dbReference>
<evidence type="ECO:0000313" key="2">
    <source>
        <dbReference type="EMBL" id="GHF08525.1"/>
    </source>
</evidence>
<dbReference type="Proteomes" id="UP000630718">
    <property type="component" value="Unassembled WGS sequence"/>
</dbReference>
<reference evidence="2" key="2">
    <citation type="submission" date="2020-09" db="EMBL/GenBank/DDBJ databases">
        <authorList>
            <person name="Sun Q."/>
            <person name="Ohkuma M."/>
        </authorList>
    </citation>
    <scope>NUCLEOTIDE SEQUENCE</scope>
    <source>
        <strain evidence="2">JCM 4477</strain>
    </source>
</reference>
<accession>A0A919E389</accession>
<dbReference type="Gene3D" id="3.50.50.60">
    <property type="entry name" value="FAD/NAD(P)-binding domain"/>
    <property type="match status" value="1"/>
</dbReference>
<dbReference type="SUPFAM" id="SSF51905">
    <property type="entry name" value="FAD/NAD(P)-binding domain"/>
    <property type="match status" value="1"/>
</dbReference>
<comment type="caution">
    <text evidence="2">The sequence shown here is derived from an EMBL/GenBank/DDBJ whole genome shotgun (WGS) entry which is preliminary data.</text>
</comment>
<dbReference type="PANTHER" id="PTHR42923">
    <property type="entry name" value="PROTOPORPHYRINOGEN OXIDASE"/>
    <property type="match status" value="1"/>
</dbReference>
<dbReference type="InterPro" id="IPR002937">
    <property type="entry name" value="Amino_oxidase"/>
</dbReference>
<dbReference type="GO" id="GO:0016491">
    <property type="term" value="F:oxidoreductase activity"/>
    <property type="evidence" value="ECO:0007669"/>
    <property type="project" value="InterPro"/>
</dbReference>
<protein>
    <recommendedName>
        <fullName evidence="1">Amine oxidase domain-containing protein</fullName>
    </recommendedName>
</protein>
<organism evidence="2 3">
    <name type="scientific">Streptomyces fumanus</name>
    <dbReference type="NCBI Taxonomy" id="67302"/>
    <lineage>
        <taxon>Bacteria</taxon>
        <taxon>Bacillati</taxon>
        <taxon>Actinomycetota</taxon>
        <taxon>Actinomycetes</taxon>
        <taxon>Kitasatosporales</taxon>
        <taxon>Streptomycetaceae</taxon>
        <taxon>Streptomyces</taxon>
    </lineage>
</organism>
<keyword evidence="3" id="KW-1185">Reference proteome</keyword>
<evidence type="ECO:0000259" key="1">
    <source>
        <dbReference type="Pfam" id="PF01593"/>
    </source>
</evidence>
<evidence type="ECO:0000313" key="3">
    <source>
        <dbReference type="Proteomes" id="UP000630718"/>
    </source>
</evidence>
<feature type="domain" description="Amine oxidase" evidence="1">
    <location>
        <begin position="17"/>
        <end position="447"/>
    </location>
</feature>
<dbReference type="InterPro" id="IPR036188">
    <property type="entry name" value="FAD/NAD-bd_sf"/>
</dbReference>
<name>A0A919E389_9ACTN</name>
<proteinExistence type="predicted"/>
<sequence>MTSRTQRTKVAVIGGGMAGCAATRQLLRSGRDVVVFETADGLGGRARSWHRPEIEPDVGINLMYVSFYKLMTQLIKEYGLEDELIRISSNVWISDHGKTVPLSSDSPLSLLTYRHVKLRDRVAFLLSTLAQVARKKKLDLFDPVKAAPFDDGASAADWGCRQVSRRGFDFLLRPQIEGFWNFACEEISAVHARALLAWMGGSGFYVLRGGMEILAEKNAEGADLKLSHEVTAVQLDGDGITVTAVGPGGTPVSETFDEVVVATPAPIAAKLVAALPTRTVGEETRRFLESQRYEPALSVSYLVDRGTLPAEAHIVAGGPEDPPLRNMITYPRTVRDASGRPVEKLLVFAYPGRANTRRLLGRPTEEQFSEVTKLLPSLWPDFPVAGAEPFQIAERPYGFPIPAPGRYRRSVRVLQELRPPVVFAGDYFNSPTTEAAMLSGVRAAAVLTKAG</sequence>
<dbReference type="EMBL" id="BNBI01000007">
    <property type="protein sequence ID" value="GHF08525.1"/>
    <property type="molecule type" value="Genomic_DNA"/>
</dbReference>
<gene>
    <name evidence="2" type="ORF">GCM10018772_37060</name>
</gene>
<dbReference type="Pfam" id="PF01593">
    <property type="entry name" value="Amino_oxidase"/>
    <property type="match status" value="1"/>
</dbReference>
<reference evidence="2" key="1">
    <citation type="journal article" date="2014" name="Int. J. Syst. Evol. Microbiol.">
        <title>Complete genome sequence of Corynebacterium casei LMG S-19264T (=DSM 44701T), isolated from a smear-ripened cheese.</title>
        <authorList>
            <consortium name="US DOE Joint Genome Institute (JGI-PGF)"/>
            <person name="Walter F."/>
            <person name="Albersmeier A."/>
            <person name="Kalinowski J."/>
            <person name="Ruckert C."/>
        </authorList>
    </citation>
    <scope>NUCLEOTIDE SEQUENCE</scope>
    <source>
        <strain evidence="2">JCM 4477</strain>
    </source>
</reference>
<dbReference type="AlphaFoldDB" id="A0A919E389"/>